<organism evidence="2 3">
    <name type="scientific">Orbilia blumenaviensis</name>
    <dbReference type="NCBI Taxonomy" id="1796055"/>
    <lineage>
        <taxon>Eukaryota</taxon>
        <taxon>Fungi</taxon>
        <taxon>Dikarya</taxon>
        <taxon>Ascomycota</taxon>
        <taxon>Pezizomycotina</taxon>
        <taxon>Orbiliomycetes</taxon>
        <taxon>Orbiliales</taxon>
        <taxon>Orbiliaceae</taxon>
        <taxon>Orbilia</taxon>
    </lineage>
</organism>
<comment type="caution">
    <text evidence="2">The sequence shown here is derived from an EMBL/GenBank/DDBJ whole genome shotgun (WGS) entry which is preliminary data.</text>
</comment>
<evidence type="ECO:0000313" key="2">
    <source>
        <dbReference type="EMBL" id="KAK6343481.1"/>
    </source>
</evidence>
<dbReference type="AlphaFoldDB" id="A0AAV9UJB5"/>
<accession>A0AAV9UJB5</accession>
<reference evidence="2 3" key="1">
    <citation type="submission" date="2019-10" db="EMBL/GenBank/DDBJ databases">
        <authorList>
            <person name="Palmer J.M."/>
        </authorList>
    </citation>
    <scope>NUCLEOTIDE SEQUENCE [LARGE SCALE GENOMIC DNA]</scope>
    <source>
        <strain evidence="2 3">TWF730</strain>
    </source>
</reference>
<dbReference type="EMBL" id="JAVHNS010000009">
    <property type="protein sequence ID" value="KAK6343481.1"/>
    <property type="molecule type" value="Genomic_DNA"/>
</dbReference>
<sequence>MKSIGLLLFGAASVLAAAISPEEKEVKEILRHHPEVLAKDVVLWGNGTDTNLALSKRTPGGIYICLDVGWNNCGYKVQPLKTCIGLDAPWWHTISSFGPDECTSCVLHTDKYCESECPDGYKCVIHNPGFGDLREYTSLGAPYNWNDKIGSFWCTTSYNC</sequence>
<keyword evidence="1" id="KW-0732">Signal</keyword>
<keyword evidence="3" id="KW-1185">Reference proteome</keyword>
<feature type="chain" id="PRO_5044001557" evidence="1">
    <location>
        <begin position="17"/>
        <end position="160"/>
    </location>
</feature>
<protein>
    <submittedName>
        <fullName evidence="2">Uncharacterized protein</fullName>
    </submittedName>
</protein>
<evidence type="ECO:0000313" key="3">
    <source>
        <dbReference type="Proteomes" id="UP001373714"/>
    </source>
</evidence>
<feature type="signal peptide" evidence="1">
    <location>
        <begin position="1"/>
        <end position="16"/>
    </location>
</feature>
<dbReference type="Proteomes" id="UP001373714">
    <property type="component" value="Unassembled WGS sequence"/>
</dbReference>
<evidence type="ECO:0000256" key="1">
    <source>
        <dbReference type="SAM" id="SignalP"/>
    </source>
</evidence>
<gene>
    <name evidence="2" type="ORF">TWF730_011070</name>
</gene>
<proteinExistence type="predicted"/>
<name>A0AAV9UJB5_9PEZI</name>